<feature type="chain" id="PRO_5011800545" description="Endolytic peptidoglycan transglycosylase RlpA" evidence="3">
    <location>
        <begin position="24"/>
        <end position="200"/>
    </location>
</feature>
<evidence type="ECO:0000256" key="4">
    <source>
        <dbReference type="RuleBase" id="RU003495"/>
    </source>
</evidence>
<evidence type="ECO:0000256" key="2">
    <source>
        <dbReference type="ARBA" id="ARBA00023316"/>
    </source>
</evidence>
<dbReference type="PANTHER" id="PTHR34183:SF8">
    <property type="entry name" value="ENDOLYTIC PEPTIDOGLYCAN TRANSGLYCOSYLASE RLPA-RELATED"/>
    <property type="match status" value="1"/>
</dbReference>
<evidence type="ECO:0000256" key="3">
    <source>
        <dbReference type="HAMAP-Rule" id="MF_02071"/>
    </source>
</evidence>
<comment type="similarity">
    <text evidence="3 4">Belongs to the RlpA family.</text>
</comment>
<dbReference type="Pfam" id="PF03330">
    <property type="entry name" value="DPBB_1"/>
    <property type="match status" value="1"/>
</dbReference>
<dbReference type="GO" id="GO:0008932">
    <property type="term" value="F:lytic endotransglycosylase activity"/>
    <property type="evidence" value="ECO:0007669"/>
    <property type="project" value="UniProtKB-UniRule"/>
</dbReference>
<keyword evidence="1 3" id="KW-0456">Lyase</keyword>
<evidence type="ECO:0000256" key="1">
    <source>
        <dbReference type="ARBA" id="ARBA00023239"/>
    </source>
</evidence>
<dbReference type="CDD" id="cd22268">
    <property type="entry name" value="DPBB_RlpA-like"/>
    <property type="match status" value="1"/>
</dbReference>
<dbReference type="Gene3D" id="2.40.40.10">
    <property type="entry name" value="RlpA-like domain"/>
    <property type="match status" value="1"/>
</dbReference>
<dbReference type="Proteomes" id="UP000199423">
    <property type="component" value="Unassembled WGS sequence"/>
</dbReference>
<evidence type="ECO:0000259" key="5">
    <source>
        <dbReference type="Pfam" id="PF03330"/>
    </source>
</evidence>
<accession>A0A1I7MZY4</accession>
<dbReference type="NCBIfam" id="TIGR00413">
    <property type="entry name" value="rlpA"/>
    <property type="match status" value="1"/>
</dbReference>
<keyword evidence="6" id="KW-0449">Lipoprotein</keyword>
<feature type="domain" description="RlpA-like protein double-psi beta-barrel" evidence="5">
    <location>
        <begin position="110"/>
        <end position="194"/>
    </location>
</feature>
<reference evidence="7" key="1">
    <citation type="submission" date="2016-10" db="EMBL/GenBank/DDBJ databases">
        <authorList>
            <person name="Varghese N."/>
            <person name="Submissions S."/>
        </authorList>
    </citation>
    <scope>NUCLEOTIDE SEQUENCE [LARGE SCALE GENOMIC DNA]</scope>
    <source>
        <strain evidence="7">DSM 1565</strain>
    </source>
</reference>
<evidence type="ECO:0000313" key="6">
    <source>
        <dbReference type="EMBL" id="SFV27979.1"/>
    </source>
</evidence>
<dbReference type="EC" id="4.2.2.-" evidence="3"/>
<keyword evidence="3" id="KW-0732">Signal</keyword>
<dbReference type="HAMAP" id="MF_02071">
    <property type="entry name" value="RlpA"/>
    <property type="match status" value="1"/>
</dbReference>
<dbReference type="GO" id="GO:0000270">
    <property type="term" value="P:peptidoglycan metabolic process"/>
    <property type="evidence" value="ECO:0007669"/>
    <property type="project" value="UniProtKB-UniRule"/>
</dbReference>
<proteinExistence type="inferred from homology"/>
<sequence length="200" mass="20845" precursor="true">MCVRRSICLACVAVWIVGLASLAGGTPSEAQSLAEDLSGPATKAEANSHWTTVTAPARPVGTFDHWQAKITIAKPSFASAKQPVAAAAPIGEQPYGLHGPDPAGTGHALKGIASYYGKGERTATGEAFNPQDMTAAHRTLPFGTRVRVTRVDNGDSVVVRINDRGPFKPGRVIDLSTKAAEDLGMTGMGLAAVNLEVLDR</sequence>
<name>A0A1I7MZY4_9HYPH</name>
<protein>
    <recommendedName>
        <fullName evidence="3">Endolytic peptidoglycan transglycosylase RlpA</fullName>
        <ecNumber evidence="3">4.2.2.-</ecNumber>
    </recommendedName>
</protein>
<dbReference type="AlphaFoldDB" id="A0A1I7MZY4"/>
<dbReference type="InterPro" id="IPR036908">
    <property type="entry name" value="RlpA-like_sf"/>
</dbReference>
<dbReference type="PANTHER" id="PTHR34183">
    <property type="entry name" value="ENDOLYTIC PEPTIDOGLYCAN TRANSGLYCOSYLASE RLPA"/>
    <property type="match status" value="1"/>
</dbReference>
<dbReference type="SUPFAM" id="SSF50685">
    <property type="entry name" value="Barwin-like endoglucanases"/>
    <property type="match status" value="1"/>
</dbReference>
<dbReference type="OrthoDB" id="9779128at2"/>
<dbReference type="InterPro" id="IPR034718">
    <property type="entry name" value="RlpA"/>
</dbReference>
<feature type="signal peptide" evidence="3">
    <location>
        <begin position="1"/>
        <end position="23"/>
    </location>
</feature>
<dbReference type="InterPro" id="IPR012997">
    <property type="entry name" value="RplA"/>
</dbReference>
<dbReference type="EMBL" id="FPCH01000001">
    <property type="protein sequence ID" value="SFV27979.1"/>
    <property type="molecule type" value="Genomic_DNA"/>
</dbReference>
<evidence type="ECO:0000313" key="7">
    <source>
        <dbReference type="Proteomes" id="UP000199423"/>
    </source>
</evidence>
<comment type="function">
    <text evidence="3">Lytic transglycosylase with a strong preference for naked glycan strands that lack stem peptides.</text>
</comment>
<organism evidence="6 7">
    <name type="scientific">Hyphomicrobium facile</name>
    <dbReference type="NCBI Taxonomy" id="51670"/>
    <lineage>
        <taxon>Bacteria</taxon>
        <taxon>Pseudomonadati</taxon>
        <taxon>Pseudomonadota</taxon>
        <taxon>Alphaproteobacteria</taxon>
        <taxon>Hyphomicrobiales</taxon>
        <taxon>Hyphomicrobiaceae</taxon>
        <taxon>Hyphomicrobium</taxon>
    </lineage>
</organism>
<gene>
    <name evidence="3" type="primary">rlpA</name>
    <name evidence="6" type="ORF">SAMN04488557_0895</name>
</gene>
<dbReference type="STRING" id="51670.SAMN04488557_0895"/>
<dbReference type="InterPro" id="IPR009009">
    <property type="entry name" value="RlpA-like_DPBB"/>
</dbReference>
<keyword evidence="7" id="KW-1185">Reference proteome</keyword>
<keyword evidence="2 3" id="KW-0961">Cell wall biogenesis/degradation</keyword>
<dbReference type="GO" id="GO:0071555">
    <property type="term" value="P:cell wall organization"/>
    <property type="evidence" value="ECO:0007669"/>
    <property type="project" value="UniProtKB-KW"/>
</dbReference>